<protein>
    <submittedName>
        <fullName evidence="2">Uncharacterized protein</fullName>
    </submittedName>
</protein>
<sequence length="445" mass="49658">WEICCSQIRAKSRARSSIIDRFVYLIKEPTKVYLQVMPSTSLFSKKEGFTCGKLHKFVMSEHTIHLIVQRIAILGLLNRMIRDFAVDMFSAAVDTADGDWMTDPLEIIKLIDNLILGQIEDMATMVFELKRTIWGKIDSFISNTDLQKSGSEDEGTLLGNSHPIQRNNFNDEVLYPSEESASCIRAFGDTGYGRTASLLLTRCVQMIQGNGDASSYDPVFVIVENGAWVAPKAPKNFQLSLVLNKRTNVSGHVIREDRLRVPATQMRAEHDKKCICINVFKSSRMLRMVHYGTPRYPHPSIHSSKRLSVLFIIGCLPEETTLLLTELMDPHHACRVNKGISSSGYKETVITKQERSHIPVKNEEIVREIIDANDDMSISSSRQRELCLNSATPGPDVHLGGPPARGSSSLSAADHCEKVLDSASLKHGSVSTEITDCTSEKIHQL</sequence>
<feature type="non-terminal residue" evidence="2">
    <location>
        <position position="1"/>
    </location>
</feature>
<reference evidence="2" key="1">
    <citation type="journal article" date="2014" name="Nat. Genet.">
        <title>Genome and transcriptome of the porcine whipworm Trichuris suis.</title>
        <authorList>
            <person name="Jex A.R."/>
            <person name="Nejsum P."/>
            <person name="Schwarz E.M."/>
            <person name="Hu L."/>
            <person name="Young N.D."/>
            <person name="Hall R.S."/>
            <person name="Korhonen P.K."/>
            <person name="Liao S."/>
            <person name="Thamsborg S."/>
            <person name="Xia J."/>
            <person name="Xu P."/>
            <person name="Wang S."/>
            <person name="Scheerlinck J.P."/>
            <person name="Hofmann A."/>
            <person name="Sternberg P.W."/>
            <person name="Wang J."/>
            <person name="Gasser R.B."/>
        </authorList>
    </citation>
    <scope>NUCLEOTIDE SEQUENCE [LARGE SCALE GENOMIC DNA]</scope>
    <source>
        <strain evidence="2">DCEP-RM93F</strain>
    </source>
</reference>
<accession>A0A085NIX2</accession>
<feature type="region of interest" description="Disordered" evidence="1">
    <location>
        <begin position="389"/>
        <end position="412"/>
    </location>
</feature>
<dbReference type="AlphaFoldDB" id="A0A085NIX2"/>
<dbReference type="EMBL" id="KL367495">
    <property type="protein sequence ID" value="KFD69418.1"/>
    <property type="molecule type" value="Genomic_DNA"/>
</dbReference>
<gene>
    <name evidence="2" type="ORF">M514_07947</name>
</gene>
<proteinExistence type="predicted"/>
<name>A0A085NIX2_9BILA</name>
<evidence type="ECO:0000256" key="1">
    <source>
        <dbReference type="SAM" id="MobiDB-lite"/>
    </source>
</evidence>
<dbReference type="Proteomes" id="UP000030758">
    <property type="component" value="Unassembled WGS sequence"/>
</dbReference>
<evidence type="ECO:0000313" key="2">
    <source>
        <dbReference type="EMBL" id="KFD69418.1"/>
    </source>
</evidence>
<organism evidence="2">
    <name type="scientific">Trichuris suis</name>
    <name type="common">pig whipworm</name>
    <dbReference type="NCBI Taxonomy" id="68888"/>
    <lineage>
        <taxon>Eukaryota</taxon>
        <taxon>Metazoa</taxon>
        <taxon>Ecdysozoa</taxon>
        <taxon>Nematoda</taxon>
        <taxon>Enoplea</taxon>
        <taxon>Dorylaimia</taxon>
        <taxon>Trichinellida</taxon>
        <taxon>Trichuridae</taxon>
        <taxon>Trichuris</taxon>
    </lineage>
</organism>